<accession>A0A3M7GDK1</accession>
<evidence type="ECO:0000256" key="1">
    <source>
        <dbReference type="SAM" id="MobiDB-lite"/>
    </source>
</evidence>
<feature type="region of interest" description="Disordered" evidence="1">
    <location>
        <begin position="229"/>
        <end position="470"/>
    </location>
</feature>
<dbReference type="PROSITE" id="PS51021">
    <property type="entry name" value="BAR"/>
    <property type="match status" value="1"/>
</dbReference>
<dbReference type="EMBL" id="QWIS01000303">
    <property type="protein sequence ID" value="RMY98771.1"/>
    <property type="molecule type" value="Genomic_DNA"/>
</dbReference>
<dbReference type="InterPro" id="IPR027267">
    <property type="entry name" value="AH/BAR_dom_sf"/>
</dbReference>
<dbReference type="GO" id="GO:0005737">
    <property type="term" value="C:cytoplasm"/>
    <property type="evidence" value="ECO:0007669"/>
    <property type="project" value="InterPro"/>
</dbReference>
<feature type="compositionally biased region" description="Low complexity" evidence="1">
    <location>
        <begin position="371"/>
        <end position="397"/>
    </location>
</feature>
<protein>
    <recommendedName>
        <fullName evidence="2">BAR domain-containing protein</fullName>
    </recommendedName>
</protein>
<feature type="compositionally biased region" description="Polar residues" evidence="1">
    <location>
        <begin position="311"/>
        <end position="324"/>
    </location>
</feature>
<dbReference type="InterPro" id="IPR004148">
    <property type="entry name" value="BAR_dom"/>
</dbReference>
<feature type="domain" description="BAR" evidence="2">
    <location>
        <begin position="15"/>
        <end position="237"/>
    </location>
</feature>
<organism evidence="3 4">
    <name type="scientific">Hortaea werneckii</name>
    <name type="common">Black yeast</name>
    <name type="synonym">Cladosporium werneckii</name>
    <dbReference type="NCBI Taxonomy" id="91943"/>
    <lineage>
        <taxon>Eukaryota</taxon>
        <taxon>Fungi</taxon>
        <taxon>Dikarya</taxon>
        <taxon>Ascomycota</taxon>
        <taxon>Pezizomycotina</taxon>
        <taxon>Dothideomycetes</taxon>
        <taxon>Dothideomycetidae</taxon>
        <taxon>Mycosphaerellales</taxon>
        <taxon>Teratosphaeriaceae</taxon>
        <taxon>Hortaea</taxon>
    </lineage>
</organism>
<proteinExistence type="predicted"/>
<feature type="compositionally biased region" description="Low complexity" evidence="1">
    <location>
        <begin position="249"/>
        <end position="260"/>
    </location>
</feature>
<dbReference type="VEuPathDB" id="FungiDB:BTJ68_07616"/>
<dbReference type="SUPFAM" id="SSF103657">
    <property type="entry name" value="BAR/IMD domain-like"/>
    <property type="match status" value="1"/>
</dbReference>
<dbReference type="Gene3D" id="1.20.1270.60">
    <property type="entry name" value="Arfaptin homology (AH) domain/BAR domain"/>
    <property type="match status" value="1"/>
</dbReference>
<feature type="compositionally biased region" description="Polar residues" evidence="1">
    <location>
        <begin position="232"/>
        <end position="244"/>
    </location>
</feature>
<dbReference type="Pfam" id="PF03114">
    <property type="entry name" value="BAR"/>
    <property type="match status" value="1"/>
</dbReference>
<evidence type="ECO:0000259" key="2">
    <source>
        <dbReference type="PROSITE" id="PS51021"/>
    </source>
</evidence>
<sequence>MIVNKKFDRLRQWGRERMGGEVRTDTNDEFKSLEIEMQLRGEGMERLNRSAKEYIKHISRRDAGEAKEKQLPVGYFGNAMMTHGEDFEPDSEFGQCLSTLGRANERIARIQETYCANATSSWLESIERSLVQMKEFNEARRKLDNRRLAYDTATAKMQKSKKEDFRMEEELRSQKAKYEESSEDVYRRMMDIKDAESETVADLTSFLEAELTYYDRCRELLLQVKRDWPASGATSDRSRTSSPANGYPRRNTVNRSRNNSLAQRFDDIAEDEPLEPPHRPGIRSRAPSGTSSPRRELPGFDIPSRPPLNGRANSTFEGPTSLGSISRAESPAPSTTTMPRLTRVPTEPTPILNGKASLRSTSKPPPPRGPPTTTAATSSNIFSDDQSSETSSSDTASFLPHHHHQTDTARSASWSQNGFLSAAVAGNGSHDVFGAKKTPPPPPPPSRAKKPPPPPPMKRSALSTGEVPRC</sequence>
<dbReference type="Proteomes" id="UP000280598">
    <property type="component" value="Unassembled WGS sequence"/>
</dbReference>
<dbReference type="AlphaFoldDB" id="A0A3M7GDK1"/>
<feature type="compositionally biased region" description="Pro residues" evidence="1">
    <location>
        <begin position="438"/>
        <end position="457"/>
    </location>
</feature>
<dbReference type="SMART" id="SM00721">
    <property type="entry name" value="BAR"/>
    <property type="match status" value="1"/>
</dbReference>
<reference evidence="3 4" key="1">
    <citation type="journal article" date="2018" name="BMC Genomics">
        <title>Genomic evidence for intraspecific hybridization in a clonal and extremely halotolerant yeast.</title>
        <authorList>
            <person name="Gostincar C."/>
            <person name="Stajich J.E."/>
            <person name="Zupancic J."/>
            <person name="Zalar P."/>
            <person name="Gunde-Cimerman N."/>
        </authorList>
    </citation>
    <scope>NUCLEOTIDE SEQUENCE [LARGE SCALE GENOMIC DNA]</scope>
    <source>
        <strain evidence="3 4">EXF-562</strain>
    </source>
</reference>
<evidence type="ECO:0000313" key="4">
    <source>
        <dbReference type="Proteomes" id="UP000280598"/>
    </source>
</evidence>
<name>A0A3M7GDK1_HORWE</name>
<evidence type="ECO:0000313" key="3">
    <source>
        <dbReference type="EMBL" id="RMY98771.1"/>
    </source>
</evidence>
<comment type="caution">
    <text evidence="3">The sequence shown here is derived from an EMBL/GenBank/DDBJ whole genome shotgun (WGS) entry which is preliminary data.</text>
</comment>
<gene>
    <name evidence="3" type="ORF">D0860_08445</name>
</gene>
<feature type="compositionally biased region" description="Polar residues" evidence="1">
    <location>
        <begin position="408"/>
        <end position="419"/>
    </location>
</feature>